<accession>A0A2N7KF27</accession>
<comment type="caution">
    <text evidence="2">The sequence shown here is derived from an EMBL/GenBank/DDBJ whole genome shotgun (WGS) entry which is preliminary data.</text>
</comment>
<dbReference type="Proteomes" id="UP000235406">
    <property type="component" value="Unassembled WGS sequence"/>
</dbReference>
<protein>
    <recommendedName>
        <fullName evidence="4">Lipoprotein</fullName>
    </recommendedName>
</protein>
<gene>
    <name evidence="2" type="ORF">BCT49_24190</name>
</gene>
<evidence type="ECO:0000313" key="2">
    <source>
        <dbReference type="EMBL" id="PMM74291.1"/>
    </source>
</evidence>
<dbReference type="OrthoDB" id="5919001at2"/>
<proteinExistence type="predicted"/>
<organism evidence="2 3">
    <name type="scientific">Vibrio lentus</name>
    <dbReference type="NCBI Taxonomy" id="136468"/>
    <lineage>
        <taxon>Bacteria</taxon>
        <taxon>Pseudomonadati</taxon>
        <taxon>Pseudomonadota</taxon>
        <taxon>Gammaproteobacteria</taxon>
        <taxon>Vibrionales</taxon>
        <taxon>Vibrionaceae</taxon>
        <taxon>Vibrio</taxon>
    </lineage>
</organism>
<reference evidence="3" key="1">
    <citation type="submission" date="2016-07" db="EMBL/GenBank/DDBJ databases">
        <title>Nontailed viruses are major unrecognized killers of bacteria in the ocean.</title>
        <authorList>
            <person name="Kauffman K."/>
            <person name="Hussain F."/>
            <person name="Yang J."/>
            <person name="Arevalo P."/>
            <person name="Brown J."/>
            <person name="Cutler M."/>
            <person name="Kelly L."/>
            <person name="Polz M.F."/>
        </authorList>
    </citation>
    <scope>NUCLEOTIDE SEQUENCE [LARGE SCALE GENOMIC DNA]</scope>
    <source>
        <strain evidence="3">10N.261.46.F8</strain>
    </source>
</reference>
<evidence type="ECO:0000313" key="3">
    <source>
        <dbReference type="Proteomes" id="UP000235406"/>
    </source>
</evidence>
<feature type="chain" id="PRO_5014607620" description="Lipoprotein" evidence="1">
    <location>
        <begin position="29"/>
        <end position="83"/>
    </location>
</feature>
<dbReference type="PROSITE" id="PS51257">
    <property type="entry name" value="PROKAR_LIPOPROTEIN"/>
    <property type="match status" value="1"/>
</dbReference>
<feature type="signal peptide" evidence="1">
    <location>
        <begin position="1"/>
        <end position="28"/>
    </location>
</feature>
<dbReference type="EMBL" id="MCZK01000060">
    <property type="protein sequence ID" value="PMM74291.1"/>
    <property type="molecule type" value="Genomic_DNA"/>
</dbReference>
<evidence type="ECO:0008006" key="4">
    <source>
        <dbReference type="Google" id="ProtNLM"/>
    </source>
</evidence>
<evidence type="ECO:0000256" key="1">
    <source>
        <dbReference type="SAM" id="SignalP"/>
    </source>
</evidence>
<sequence>MRLSTIRKLAIVSSLVIALAGCQSMSRAIQIKSAKSCKPTAPLLEWYEVDEGGVYYPKRSFTNLQLYIEDLNDCIDYYQVNPG</sequence>
<keyword evidence="1" id="KW-0732">Signal</keyword>
<dbReference type="AlphaFoldDB" id="A0A2N7KF27"/>
<name>A0A2N7KF27_9VIBR</name>